<dbReference type="AlphaFoldDB" id="A0A7Y9JP38"/>
<dbReference type="Gene3D" id="1.20.1250.20">
    <property type="entry name" value="MFS general substrate transporter like domains"/>
    <property type="match status" value="1"/>
</dbReference>
<keyword evidence="4 7" id="KW-0812">Transmembrane</keyword>
<feature type="transmembrane region" description="Helical" evidence="7">
    <location>
        <begin position="328"/>
        <end position="349"/>
    </location>
</feature>
<feature type="transmembrane region" description="Helical" evidence="7">
    <location>
        <begin position="299"/>
        <end position="316"/>
    </location>
</feature>
<organism evidence="9 10">
    <name type="scientific">Nocardioides marinisabuli</name>
    <dbReference type="NCBI Taxonomy" id="419476"/>
    <lineage>
        <taxon>Bacteria</taxon>
        <taxon>Bacillati</taxon>
        <taxon>Actinomycetota</taxon>
        <taxon>Actinomycetes</taxon>
        <taxon>Propionibacteriales</taxon>
        <taxon>Nocardioidaceae</taxon>
        <taxon>Nocardioides</taxon>
    </lineage>
</organism>
<protein>
    <submittedName>
        <fullName evidence="9">MFS family permease</fullName>
    </submittedName>
</protein>
<evidence type="ECO:0000256" key="2">
    <source>
        <dbReference type="ARBA" id="ARBA00022448"/>
    </source>
</evidence>
<dbReference type="RefSeq" id="WP_179614444.1">
    <property type="nucleotide sequence ID" value="NZ_CP059163.1"/>
</dbReference>
<keyword evidence="5 7" id="KW-1133">Transmembrane helix</keyword>
<keyword evidence="3" id="KW-1003">Cell membrane</keyword>
<dbReference type="EMBL" id="JACCBE010000001">
    <property type="protein sequence ID" value="NYD56557.1"/>
    <property type="molecule type" value="Genomic_DNA"/>
</dbReference>
<gene>
    <name evidence="9" type="ORF">BKA08_000795</name>
</gene>
<dbReference type="Proteomes" id="UP000516957">
    <property type="component" value="Unassembled WGS sequence"/>
</dbReference>
<accession>A0A7Y9JP38</accession>
<evidence type="ECO:0000313" key="10">
    <source>
        <dbReference type="Proteomes" id="UP000516957"/>
    </source>
</evidence>
<dbReference type="Pfam" id="PF07690">
    <property type="entry name" value="MFS_1"/>
    <property type="match status" value="1"/>
</dbReference>
<evidence type="ECO:0000256" key="7">
    <source>
        <dbReference type="SAM" id="Phobius"/>
    </source>
</evidence>
<dbReference type="PROSITE" id="PS50850">
    <property type="entry name" value="MFS"/>
    <property type="match status" value="1"/>
</dbReference>
<dbReference type="InterPro" id="IPR020846">
    <property type="entry name" value="MFS_dom"/>
</dbReference>
<comment type="subcellular location">
    <subcellularLocation>
        <location evidence="1">Cell membrane</location>
        <topology evidence="1">Multi-pass membrane protein</topology>
    </subcellularLocation>
</comment>
<comment type="caution">
    <text evidence="9">The sequence shown here is derived from an EMBL/GenBank/DDBJ whole genome shotgun (WGS) entry which is preliminary data.</text>
</comment>
<keyword evidence="6 7" id="KW-0472">Membrane</keyword>
<dbReference type="InterPro" id="IPR011701">
    <property type="entry name" value="MFS"/>
</dbReference>
<evidence type="ECO:0000256" key="3">
    <source>
        <dbReference type="ARBA" id="ARBA00022475"/>
    </source>
</evidence>
<dbReference type="SUPFAM" id="SSF103473">
    <property type="entry name" value="MFS general substrate transporter"/>
    <property type="match status" value="1"/>
</dbReference>
<feature type="transmembrane region" description="Helical" evidence="7">
    <location>
        <begin position="144"/>
        <end position="166"/>
    </location>
</feature>
<feature type="transmembrane region" description="Helical" evidence="7">
    <location>
        <begin position="369"/>
        <end position="387"/>
    </location>
</feature>
<feature type="domain" description="Major facilitator superfamily (MFS) profile" evidence="8">
    <location>
        <begin position="17"/>
        <end position="416"/>
    </location>
</feature>
<feature type="transmembrane region" description="Helical" evidence="7">
    <location>
        <begin position="265"/>
        <end position="287"/>
    </location>
</feature>
<keyword evidence="10" id="KW-1185">Reference proteome</keyword>
<feature type="transmembrane region" description="Helical" evidence="7">
    <location>
        <begin position="26"/>
        <end position="48"/>
    </location>
</feature>
<dbReference type="InterPro" id="IPR036259">
    <property type="entry name" value="MFS_trans_sf"/>
</dbReference>
<feature type="transmembrane region" description="Helical" evidence="7">
    <location>
        <begin position="393"/>
        <end position="412"/>
    </location>
</feature>
<evidence type="ECO:0000313" key="9">
    <source>
        <dbReference type="EMBL" id="NYD56557.1"/>
    </source>
</evidence>
<dbReference type="PANTHER" id="PTHR23517">
    <property type="entry name" value="RESISTANCE PROTEIN MDTM, PUTATIVE-RELATED-RELATED"/>
    <property type="match status" value="1"/>
</dbReference>
<dbReference type="GO" id="GO:0022857">
    <property type="term" value="F:transmembrane transporter activity"/>
    <property type="evidence" value="ECO:0007669"/>
    <property type="project" value="InterPro"/>
</dbReference>
<proteinExistence type="predicted"/>
<sequence length="428" mass="45250">MPTRPAVLDQFVPPTPLAGKLSVQSVLFAVGDGAFITASAAFFLAVVGLSPTQVGIGITVAGVASFLVAVPAGKLADRIGPQRLWALGAVGTAASYATWPWIDGFIGFLLVSVVLEVVNSTGGAARGAYVLDVLPRAERIGSQAYMYAATNLGFTVGAGVGFMALAVEHNTLLTGLPLLAAALSLVNGYWITRLPKAPHKERPSPLETAISAAVDEADAPRAVPSALRNPGYLLTSFFSGVLMTNQVLLHTVIPLWLISETDAPRVLLAALFATNTLMCIVLPMAVARTVRGLPTALRAARISSAFFVMACVITMVTRDTLGWQTIMLMWAGHIVVTFAELFLSAASWAFESELSDPDRRGEYQGAGNLGGTLGFVWAPAAYTWLALSWGTEGWLVIAAIILVAAVAIHPSARMAQRFLERHELDPAR</sequence>
<feature type="transmembrane region" description="Helical" evidence="7">
    <location>
        <begin position="231"/>
        <end position="253"/>
    </location>
</feature>
<feature type="transmembrane region" description="Helical" evidence="7">
    <location>
        <begin position="172"/>
        <end position="192"/>
    </location>
</feature>
<reference evidence="9 10" key="1">
    <citation type="submission" date="2020-07" db="EMBL/GenBank/DDBJ databases">
        <title>Sequencing the genomes of 1000 actinobacteria strains.</title>
        <authorList>
            <person name="Klenk H.-P."/>
        </authorList>
    </citation>
    <scope>NUCLEOTIDE SEQUENCE [LARGE SCALE GENOMIC DNA]</scope>
    <source>
        <strain evidence="9 10">DSM 18965</strain>
    </source>
</reference>
<evidence type="ECO:0000256" key="6">
    <source>
        <dbReference type="ARBA" id="ARBA00023136"/>
    </source>
</evidence>
<name>A0A7Y9JP38_9ACTN</name>
<evidence type="ECO:0000256" key="1">
    <source>
        <dbReference type="ARBA" id="ARBA00004651"/>
    </source>
</evidence>
<dbReference type="InterPro" id="IPR050171">
    <property type="entry name" value="MFS_Transporters"/>
</dbReference>
<dbReference type="GO" id="GO:0005886">
    <property type="term" value="C:plasma membrane"/>
    <property type="evidence" value="ECO:0007669"/>
    <property type="project" value="UniProtKB-SubCell"/>
</dbReference>
<evidence type="ECO:0000256" key="4">
    <source>
        <dbReference type="ARBA" id="ARBA00022692"/>
    </source>
</evidence>
<evidence type="ECO:0000259" key="8">
    <source>
        <dbReference type="PROSITE" id="PS50850"/>
    </source>
</evidence>
<feature type="transmembrane region" description="Helical" evidence="7">
    <location>
        <begin position="54"/>
        <end position="72"/>
    </location>
</feature>
<evidence type="ECO:0000256" key="5">
    <source>
        <dbReference type="ARBA" id="ARBA00022989"/>
    </source>
</evidence>
<keyword evidence="2" id="KW-0813">Transport</keyword>